<dbReference type="Gene3D" id="3.30.70.270">
    <property type="match status" value="1"/>
</dbReference>
<dbReference type="EC" id="3.5.4.29" evidence="1"/>
<proteinExistence type="predicted"/>
<evidence type="ECO:0000313" key="2">
    <source>
        <dbReference type="Proteomes" id="UP001596058"/>
    </source>
</evidence>
<name>A0ABW1D8A1_9ACTN</name>
<protein>
    <submittedName>
        <fullName evidence="1">GTP cyclohydrolase IIa</fullName>
        <ecNumber evidence="1">3.5.4.29</ecNumber>
    </submittedName>
</protein>
<organism evidence="1 2">
    <name type="scientific">Nonomuraea insulae</name>
    <dbReference type="NCBI Taxonomy" id="1616787"/>
    <lineage>
        <taxon>Bacteria</taxon>
        <taxon>Bacillati</taxon>
        <taxon>Actinomycetota</taxon>
        <taxon>Actinomycetes</taxon>
        <taxon>Streptosporangiales</taxon>
        <taxon>Streptosporangiaceae</taxon>
        <taxon>Nonomuraea</taxon>
    </lineage>
</organism>
<dbReference type="RefSeq" id="WP_379523227.1">
    <property type="nucleotide sequence ID" value="NZ_JBHSPA010000097.1"/>
</dbReference>
<dbReference type="InterPro" id="IPR007839">
    <property type="entry name" value="GTP_CycHdrlase_3"/>
</dbReference>
<keyword evidence="1" id="KW-0378">Hydrolase</keyword>
<sequence>MAFGSGVISNMDRLRPETRSRVGIGVVGPHDLVEQIVMVGADLPAAADWRLVGAPHAGEHETYEKFSRIADSIDVVLFTGPLQHDLARQAGELPVPATHVPMSGAGLYAALLRGVLTQGIDPARVSIDSLPAADVDEAYGEIGVGTAGVHLSEYDEPESVRGFIGFHEQLYRQGATTAALTTIRSVAKALTTAGVPALRMMPTTHTLRLALNTAALLGTGSRLEEAQIAIVVVELATSARPGYSGPGNYWQQELKLKLHQALLADARLMGATVAPRDENSYVVTATLGALGQATDGLRAAPFMDRIRSDTGVEVEVGIGLGSTARDADANAMVAVEKARNAGAAAAYLVGVDGAVLSLPVRRRRRAEVEPAVTTKAAQLLERLIQGLDDGPDAMVVDAEIVADVLAIAPRSARRVLQSLAEEGLAWPVPPVKGAQAGRPRQPYRLVRA</sequence>
<comment type="caution">
    <text evidence="1">The sequence shown here is derived from an EMBL/GenBank/DDBJ whole genome shotgun (WGS) entry which is preliminary data.</text>
</comment>
<dbReference type="InterPro" id="IPR043128">
    <property type="entry name" value="Rev_trsase/Diguanyl_cyclase"/>
</dbReference>
<dbReference type="EMBL" id="JBHSPA010000097">
    <property type="protein sequence ID" value="MFC5833812.1"/>
    <property type="molecule type" value="Genomic_DNA"/>
</dbReference>
<dbReference type="Pfam" id="PF05165">
    <property type="entry name" value="GCH_III"/>
    <property type="match status" value="1"/>
</dbReference>
<reference evidence="2" key="1">
    <citation type="journal article" date="2019" name="Int. J. Syst. Evol. Microbiol.">
        <title>The Global Catalogue of Microorganisms (GCM) 10K type strain sequencing project: providing services to taxonomists for standard genome sequencing and annotation.</title>
        <authorList>
            <consortium name="The Broad Institute Genomics Platform"/>
            <consortium name="The Broad Institute Genome Sequencing Center for Infectious Disease"/>
            <person name="Wu L."/>
            <person name="Ma J."/>
        </authorList>
    </citation>
    <scope>NUCLEOTIDE SEQUENCE [LARGE SCALE GENOMIC DNA]</scope>
    <source>
        <strain evidence="2">CCUG 53903</strain>
    </source>
</reference>
<keyword evidence="2" id="KW-1185">Reference proteome</keyword>
<dbReference type="GO" id="GO:0043740">
    <property type="term" value="F:GTP cyclohydrolase IIa activity"/>
    <property type="evidence" value="ECO:0007669"/>
    <property type="project" value="UniProtKB-EC"/>
</dbReference>
<evidence type="ECO:0000313" key="1">
    <source>
        <dbReference type="EMBL" id="MFC5833812.1"/>
    </source>
</evidence>
<gene>
    <name evidence="1" type="ORF">ACFPZ3_59070</name>
</gene>
<dbReference type="Proteomes" id="UP001596058">
    <property type="component" value="Unassembled WGS sequence"/>
</dbReference>
<accession>A0ABW1D8A1</accession>